<dbReference type="EMBL" id="JAATJD010000002">
    <property type="protein sequence ID" value="NJB75033.1"/>
    <property type="molecule type" value="Genomic_DNA"/>
</dbReference>
<dbReference type="SUPFAM" id="SSF53448">
    <property type="entry name" value="Nucleotide-diphospho-sugar transferases"/>
    <property type="match status" value="1"/>
</dbReference>
<dbReference type="PANTHER" id="PTHR22916:SF3">
    <property type="entry name" value="UDP-GLCNAC:BETAGAL BETA-1,3-N-ACETYLGLUCOSAMINYLTRANSFERASE-LIKE PROTEIN 1"/>
    <property type="match status" value="1"/>
</dbReference>
<dbReference type="InterPro" id="IPR001173">
    <property type="entry name" value="Glyco_trans_2-like"/>
</dbReference>
<dbReference type="Pfam" id="PF00535">
    <property type="entry name" value="Glycos_transf_2"/>
    <property type="match status" value="1"/>
</dbReference>
<sequence length="295" mass="33610">MSQTPLVSIVIPSYKPEFFEQTLRTAIGQTYSNIEIIVSDNCPTENIAQTCALFNGVHYYRNELKGGQNILDAIFSAKGDYIKPLFDDDLLHPFCVERMVEAFQSSSNTSMVFSASATINNQNKRGKERRPANQAFLIDGRELQRQMILSFQNFVGEFSTIMLRGETLKQYDRTSSLTYSDTIYAKGLSDVVFYWNTTLRHQAHYIDEELSYFRFDPQHNSNSNPDSNPDFVFAITDWIDLLIASHKNGVITDTELATQGAKQARALSGYWSRKFPDVAEFGTKFENYLKSIANK</sequence>
<dbReference type="PANTHER" id="PTHR22916">
    <property type="entry name" value="GLYCOSYLTRANSFERASE"/>
    <property type="match status" value="1"/>
</dbReference>
<dbReference type="InterPro" id="IPR029044">
    <property type="entry name" value="Nucleotide-diphossugar_trans"/>
</dbReference>
<evidence type="ECO:0000313" key="2">
    <source>
        <dbReference type="EMBL" id="NJB75033.1"/>
    </source>
</evidence>
<keyword evidence="3" id="KW-1185">Reference proteome</keyword>
<feature type="domain" description="Glycosyltransferase 2-like" evidence="1">
    <location>
        <begin position="8"/>
        <end position="136"/>
    </location>
</feature>
<dbReference type="CDD" id="cd00761">
    <property type="entry name" value="Glyco_tranf_GTA_type"/>
    <property type="match status" value="1"/>
</dbReference>
<proteinExistence type="predicted"/>
<dbReference type="Gene3D" id="3.90.550.10">
    <property type="entry name" value="Spore Coat Polysaccharide Biosynthesis Protein SpsA, Chain A"/>
    <property type="match status" value="1"/>
</dbReference>
<dbReference type="Proteomes" id="UP000556869">
    <property type="component" value="Unassembled WGS sequence"/>
</dbReference>
<evidence type="ECO:0000313" key="3">
    <source>
        <dbReference type="Proteomes" id="UP000556869"/>
    </source>
</evidence>
<dbReference type="RefSeq" id="WP_064780746.1">
    <property type="nucleotide sequence ID" value="NZ_BAAAEQ010000002.1"/>
</dbReference>
<name>A0ABX0X072_9PROT</name>
<protein>
    <submittedName>
        <fullName evidence="2">Glycosyltransferase involved in cell wall biosynthesis</fullName>
    </submittedName>
</protein>
<organism evidence="2 3">
    <name type="scientific">Thalassospira tepidiphila</name>
    <dbReference type="NCBI Taxonomy" id="393657"/>
    <lineage>
        <taxon>Bacteria</taxon>
        <taxon>Pseudomonadati</taxon>
        <taxon>Pseudomonadota</taxon>
        <taxon>Alphaproteobacteria</taxon>
        <taxon>Rhodospirillales</taxon>
        <taxon>Thalassospiraceae</taxon>
        <taxon>Thalassospira</taxon>
    </lineage>
</organism>
<reference evidence="2 3" key="1">
    <citation type="submission" date="2020-03" db="EMBL/GenBank/DDBJ databases">
        <title>Genomic Encyclopedia of Type Strains, Phase IV (KMG-IV): sequencing the most valuable type-strain genomes for metagenomic binning, comparative biology and taxonomic classification.</title>
        <authorList>
            <person name="Goeker M."/>
        </authorList>
    </citation>
    <scope>NUCLEOTIDE SEQUENCE [LARGE SCALE GENOMIC DNA]</scope>
    <source>
        <strain evidence="2 3">DSM 18888</strain>
    </source>
</reference>
<comment type="caution">
    <text evidence="2">The sequence shown here is derived from an EMBL/GenBank/DDBJ whole genome shotgun (WGS) entry which is preliminary data.</text>
</comment>
<evidence type="ECO:0000259" key="1">
    <source>
        <dbReference type="Pfam" id="PF00535"/>
    </source>
</evidence>
<gene>
    <name evidence="2" type="ORF">GGR96_002125</name>
</gene>
<accession>A0ABX0X072</accession>